<dbReference type="SMART" id="SM00421">
    <property type="entry name" value="HTH_LUXR"/>
    <property type="match status" value="1"/>
</dbReference>
<dbReference type="SUPFAM" id="SSF46894">
    <property type="entry name" value="C-terminal effector domain of the bipartite response regulators"/>
    <property type="match status" value="1"/>
</dbReference>
<protein>
    <submittedName>
        <fullName evidence="3">Non-specific serine/threonine protein kinase</fullName>
    </submittedName>
</protein>
<dbReference type="InterPro" id="IPR036388">
    <property type="entry name" value="WH-like_DNA-bd_sf"/>
</dbReference>
<dbReference type="Pfam" id="PF00196">
    <property type="entry name" value="GerE"/>
    <property type="match status" value="1"/>
</dbReference>
<dbReference type="PANTHER" id="PTHR47691:SF3">
    <property type="entry name" value="HTH-TYPE TRANSCRIPTIONAL REGULATOR RV0890C-RELATED"/>
    <property type="match status" value="1"/>
</dbReference>
<dbReference type="InterPro" id="IPR002182">
    <property type="entry name" value="NB-ARC"/>
</dbReference>
<dbReference type="InterPro" id="IPR000792">
    <property type="entry name" value="Tscrpt_reg_LuxR_C"/>
</dbReference>
<dbReference type="InterPro" id="IPR011990">
    <property type="entry name" value="TPR-like_helical_dom_sf"/>
</dbReference>
<accession>A0ABT1JCZ6</accession>
<dbReference type="InterPro" id="IPR058852">
    <property type="entry name" value="HTH_77"/>
</dbReference>
<keyword evidence="3" id="KW-0418">Kinase</keyword>
<evidence type="ECO:0000259" key="2">
    <source>
        <dbReference type="PROSITE" id="PS50043"/>
    </source>
</evidence>
<dbReference type="CDD" id="cd06170">
    <property type="entry name" value="LuxR_C_like"/>
    <property type="match status" value="1"/>
</dbReference>
<dbReference type="PANTHER" id="PTHR47691">
    <property type="entry name" value="REGULATOR-RELATED"/>
    <property type="match status" value="1"/>
</dbReference>
<dbReference type="Gene3D" id="1.10.10.10">
    <property type="entry name" value="Winged helix-like DNA-binding domain superfamily/Winged helix DNA-binding domain"/>
    <property type="match status" value="1"/>
</dbReference>
<reference evidence="3 4" key="1">
    <citation type="submission" date="2022-06" db="EMBL/GenBank/DDBJ databases">
        <title>Genomic Encyclopedia of Type Strains, Phase I: the one thousand microbial genomes (KMG-I) project.</title>
        <authorList>
            <person name="Kyrpides N."/>
        </authorList>
    </citation>
    <scope>NUCLEOTIDE SEQUENCE [LARGE SCALE GENOMIC DNA]</scope>
    <source>
        <strain evidence="3 4">DSM 43889</strain>
    </source>
</reference>
<dbReference type="PRINTS" id="PR00364">
    <property type="entry name" value="DISEASERSIST"/>
</dbReference>
<sequence>MRWTGETVSSAALPRSGRVPDDTTSFVGRRQAVSQVRKLLATSRLVTLTGVGGVGKSRLAISVARRLQRAFPDGCWLVDLDRLTDASLLDTEVSAELGVFDQSGRSPREALLSHLRGRRLLLVLDGCDRFVEECGTLVAEVLAEAPEVRVLATSREPLRVAGEHIWPVPPLDVPRSGRAGAGQREAVLLFEQRAAAVLPGFRVDEGNRDAVVRLCRQLDGLPLAIELAAGRMRTLSVHQVLARLEDRYALLTGGDRSALPRHQTLRAAIEWSYDLCDDRERELWARLSVFAGAFELRSAEEVCSGDGLPREEVFGALAGLVDRSVLSREWSTGGAEARYRLLESIREFGREHLDGPRLRSLRRRHRDHYLGVVSRDAEEWFGPGQRDRIAKLGADQFNLWAALDFCRTEPGEARTGQRLAAVLAFFWIARGQLRDGRHWLDSLLAEDETPSHDRIHALSIAGMVTAMQGETATGFARAWRAAEEARESGDADALHYVDHSVGTSAMLDERLQIAEEHLARAVQDGRADGRWPGLTVMSLPNLAVTSLLAGDAGQAVRLCEEAIRLSDEHGDEWCLSWSLWVKALAQWASGELASISDDIRRCVEIKQGFGDVLGIVHSLELLAWVAAARGEHQRAAVLLGASRRLWRPLGVYLFELAPYVRWHRECEERSFAALGSRRFDAAAARGERFDLAEAVDYALGRQRARRESGRDPVVLTRREWEVARLVAEGLSNRAVAERLVISRRTAETHVEHILGKLGFRSRTQIASWVAERSHGGDGPGASG</sequence>
<dbReference type="SUPFAM" id="SSF48452">
    <property type="entry name" value="TPR-like"/>
    <property type="match status" value="1"/>
</dbReference>
<keyword evidence="3" id="KW-0808">Transferase</keyword>
<dbReference type="InterPro" id="IPR016032">
    <property type="entry name" value="Sig_transdc_resp-reg_C-effctor"/>
</dbReference>
<dbReference type="Proteomes" id="UP000791080">
    <property type="component" value="Unassembled WGS sequence"/>
</dbReference>
<dbReference type="Gene3D" id="3.40.50.300">
    <property type="entry name" value="P-loop containing nucleotide triphosphate hydrolases"/>
    <property type="match status" value="1"/>
</dbReference>
<evidence type="ECO:0000313" key="4">
    <source>
        <dbReference type="Proteomes" id="UP000791080"/>
    </source>
</evidence>
<dbReference type="PROSITE" id="PS50043">
    <property type="entry name" value="HTH_LUXR_2"/>
    <property type="match status" value="1"/>
</dbReference>
<dbReference type="SUPFAM" id="SSF52540">
    <property type="entry name" value="P-loop containing nucleoside triphosphate hydrolases"/>
    <property type="match status" value="1"/>
</dbReference>
<proteinExistence type="predicted"/>
<keyword evidence="4" id="KW-1185">Reference proteome</keyword>
<evidence type="ECO:0000256" key="1">
    <source>
        <dbReference type="SAM" id="MobiDB-lite"/>
    </source>
</evidence>
<dbReference type="PRINTS" id="PR00038">
    <property type="entry name" value="HTHLUXR"/>
</dbReference>
<dbReference type="Pfam" id="PF25872">
    <property type="entry name" value="HTH_77"/>
    <property type="match status" value="1"/>
</dbReference>
<dbReference type="Pfam" id="PF00931">
    <property type="entry name" value="NB-ARC"/>
    <property type="match status" value="1"/>
</dbReference>
<name>A0ABT1JCZ6_ACTCY</name>
<feature type="compositionally biased region" description="Polar residues" evidence="1">
    <location>
        <begin position="1"/>
        <end position="10"/>
    </location>
</feature>
<dbReference type="InterPro" id="IPR027417">
    <property type="entry name" value="P-loop_NTPase"/>
</dbReference>
<dbReference type="GO" id="GO:0004674">
    <property type="term" value="F:protein serine/threonine kinase activity"/>
    <property type="evidence" value="ECO:0007669"/>
    <property type="project" value="UniProtKB-KW"/>
</dbReference>
<evidence type="ECO:0000313" key="3">
    <source>
        <dbReference type="EMBL" id="MCP2330365.1"/>
    </source>
</evidence>
<gene>
    <name evidence="3" type="ORF">G443_000635</name>
</gene>
<keyword evidence="3" id="KW-0723">Serine/threonine-protein kinase</keyword>
<comment type="caution">
    <text evidence="3">The sequence shown here is derived from an EMBL/GenBank/DDBJ whole genome shotgun (WGS) entry which is preliminary data.</text>
</comment>
<organism evidence="3 4">
    <name type="scientific">Actinoalloteichus caeruleus DSM 43889</name>
    <dbReference type="NCBI Taxonomy" id="1120930"/>
    <lineage>
        <taxon>Bacteria</taxon>
        <taxon>Bacillati</taxon>
        <taxon>Actinomycetota</taxon>
        <taxon>Actinomycetes</taxon>
        <taxon>Pseudonocardiales</taxon>
        <taxon>Pseudonocardiaceae</taxon>
        <taxon>Actinoalloteichus</taxon>
        <taxon>Actinoalloteichus cyanogriseus</taxon>
    </lineage>
</organism>
<feature type="region of interest" description="Disordered" evidence="1">
    <location>
        <begin position="1"/>
        <end position="24"/>
    </location>
</feature>
<feature type="domain" description="HTH luxR-type" evidence="2">
    <location>
        <begin position="708"/>
        <end position="773"/>
    </location>
</feature>
<dbReference type="Gene3D" id="1.25.40.10">
    <property type="entry name" value="Tetratricopeptide repeat domain"/>
    <property type="match status" value="1"/>
</dbReference>
<dbReference type="EMBL" id="AUBJ02000001">
    <property type="protein sequence ID" value="MCP2330365.1"/>
    <property type="molecule type" value="Genomic_DNA"/>
</dbReference>